<keyword evidence="9" id="KW-0131">Cell cycle</keyword>
<evidence type="ECO:0000256" key="12">
    <source>
        <dbReference type="ARBA" id="ARBA00035727"/>
    </source>
</evidence>
<gene>
    <name evidence="15" type="ORF">B0187_05805</name>
</gene>
<protein>
    <recommendedName>
        <fullName evidence="11">Z-ring associated protein G</fullName>
    </recommendedName>
    <alternativeName>
        <fullName evidence="12">Cell division protein ZapG</fullName>
    </alternativeName>
</protein>
<feature type="compositionally biased region" description="Basic and acidic residues" evidence="13">
    <location>
        <begin position="108"/>
        <end position="122"/>
    </location>
</feature>
<dbReference type="EMBL" id="MUYA01000007">
    <property type="protein sequence ID" value="OOR99270.1"/>
    <property type="molecule type" value="Genomic_DNA"/>
</dbReference>
<comment type="subcellular location">
    <subcellularLocation>
        <location evidence="1">Cell inner membrane</location>
        <topology evidence="1">Single-pass membrane protein</topology>
    </subcellularLocation>
</comment>
<dbReference type="PIRSF" id="PIRSF006318">
    <property type="entry name" value="YhcB"/>
    <property type="match status" value="1"/>
</dbReference>
<dbReference type="RefSeq" id="WP_078236919.1">
    <property type="nucleotide sequence ID" value="NZ_MUYA01000007.1"/>
</dbReference>
<keyword evidence="16" id="KW-1185">Reference proteome</keyword>
<keyword evidence="3" id="KW-0997">Cell inner membrane</keyword>
<evidence type="ECO:0000256" key="11">
    <source>
        <dbReference type="ARBA" id="ARBA00035703"/>
    </source>
</evidence>
<evidence type="ECO:0000256" key="7">
    <source>
        <dbReference type="ARBA" id="ARBA00022989"/>
    </source>
</evidence>
<keyword evidence="5 14" id="KW-0812">Transmembrane</keyword>
<evidence type="ECO:0000313" key="16">
    <source>
        <dbReference type="Proteomes" id="UP000190867"/>
    </source>
</evidence>
<reference evidence="15 16" key="1">
    <citation type="submission" date="2017-02" db="EMBL/GenBank/DDBJ databases">
        <title>Draft genome sequence of Haemophilus paracuniculus CCUG 43573 type strain.</title>
        <authorList>
            <person name="Engstrom-Jakobsson H."/>
            <person name="Salva-Serra F."/>
            <person name="Thorell K."/>
            <person name="Gonzales-Siles L."/>
            <person name="Karlsson R."/>
            <person name="Boulund F."/>
            <person name="Engstrand L."/>
            <person name="Kristiansson E."/>
            <person name="Moore E."/>
        </authorList>
    </citation>
    <scope>NUCLEOTIDE SEQUENCE [LARGE SCALE GENOMIC DNA]</scope>
    <source>
        <strain evidence="15 16">CCUG 43573</strain>
    </source>
</reference>
<evidence type="ECO:0000256" key="10">
    <source>
        <dbReference type="ARBA" id="ARBA00035657"/>
    </source>
</evidence>
<dbReference type="STRING" id="734.B0187_05805"/>
<keyword evidence="2" id="KW-1003">Cell membrane</keyword>
<evidence type="ECO:0000256" key="4">
    <source>
        <dbReference type="ARBA" id="ARBA00022618"/>
    </source>
</evidence>
<dbReference type="PANTHER" id="PTHR39579:SF1">
    <property type="entry name" value="INNER MEMBRANE PROTEIN YHCB"/>
    <property type="match status" value="1"/>
</dbReference>
<feature type="compositionally biased region" description="Polar residues" evidence="13">
    <location>
        <begin position="123"/>
        <end position="132"/>
    </location>
</feature>
<keyword evidence="6" id="KW-0133">Cell shape</keyword>
<feature type="transmembrane region" description="Helical" evidence="14">
    <location>
        <begin position="6"/>
        <end position="27"/>
    </location>
</feature>
<comment type="similarity">
    <text evidence="10">Belongs to the ZapG family.</text>
</comment>
<accession>A0A1T0ATD3</accession>
<dbReference type="Pfam" id="PF06295">
    <property type="entry name" value="ZapG-like"/>
    <property type="match status" value="1"/>
</dbReference>
<evidence type="ECO:0000256" key="5">
    <source>
        <dbReference type="ARBA" id="ARBA00022692"/>
    </source>
</evidence>
<dbReference type="InterPro" id="IPR009386">
    <property type="entry name" value="ZapG-like"/>
</dbReference>
<evidence type="ECO:0000256" key="2">
    <source>
        <dbReference type="ARBA" id="ARBA00022475"/>
    </source>
</evidence>
<feature type="region of interest" description="Disordered" evidence="13">
    <location>
        <begin position="108"/>
        <end position="132"/>
    </location>
</feature>
<evidence type="ECO:0000256" key="13">
    <source>
        <dbReference type="SAM" id="MobiDB-lite"/>
    </source>
</evidence>
<dbReference type="GO" id="GO:0008360">
    <property type="term" value="P:regulation of cell shape"/>
    <property type="evidence" value="ECO:0007669"/>
    <property type="project" value="UniProtKB-KW"/>
</dbReference>
<dbReference type="Proteomes" id="UP000190867">
    <property type="component" value="Unassembled WGS sequence"/>
</dbReference>
<keyword evidence="7 14" id="KW-1133">Transmembrane helix</keyword>
<dbReference type="PANTHER" id="PTHR39579">
    <property type="entry name" value="INNER MEMBRANE PROTEIN YHCB"/>
    <property type="match status" value="1"/>
</dbReference>
<evidence type="ECO:0000256" key="1">
    <source>
        <dbReference type="ARBA" id="ARBA00004377"/>
    </source>
</evidence>
<dbReference type="GO" id="GO:0051301">
    <property type="term" value="P:cell division"/>
    <property type="evidence" value="ECO:0007669"/>
    <property type="project" value="UniProtKB-KW"/>
</dbReference>
<evidence type="ECO:0000256" key="14">
    <source>
        <dbReference type="SAM" id="Phobius"/>
    </source>
</evidence>
<keyword evidence="8 14" id="KW-0472">Membrane</keyword>
<evidence type="ECO:0000256" key="8">
    <source>
        <dbReference type="ARBA" id="ARBA00023136"/>
    </source>
</evidence>
<comment type="caution">
    <text evidence="15">The sequence shown here is derived from an EMBL/GenBank/DDBJ whole genome shotgun (WGS) entry which is preliminary data.</text>
</comment>
<name>A0A1T0ATD3_9PAST</name>
<dbReference type="GO" id="GO:0005886">
    <property type="term" value="C:plasma membrane"/>
    <property type="evidence" value="ECO:0007669"/>
    <property type="project" value="UniProtKB-SubCell"/>
</dbReference>
<dbReference type="OrthoDB" id="6401511at2"/>
<evidence type="ECO:0000256" key="9">
    <source>
        <dbReference type="ARBA" id="ARBA00023306"/>
    </source>
</evidence>
<evidence type="ECO:0000256" key="3">
    <source>
        <dbReference type="ARBA" id="ARBA00022519"/>
    </source>
</evidence>
<organism evidence="15 16">
    <name type="scientific">Haemophilus paracuniculus</name>
    <dbReference type="NCBI Taxonomy" id="734"/>
    <lineage>
        <taxon>Bacteria</taxon>
        <taxon>Pseudomonadati</taxon>
        <taxon>Pseudomonadota</taxon>
        <taxon>Gammaproteobacteria</taxon>
        <taxon>Pasteurellales</taxon>
        <taxon>Pasteurellaceae</taxon>
        <taxon>Haemophilus</taxon>
    </lineage>
</organism>
<evidence type="ECO:0000313" key="15">
    <source>
        <dbReference type="EMBL" id="OOR99270.1"/>
    </source>
</evidence>
<proteinExistence type="inferred from homology"/>
<evidence type="ECO:0000256" key="6">
    <source>
        <dbReference type="ARBA" id="ARBA00022960"/>
    </source>
</evidence>
<keyword evidence="4" id="KW-0132">Cell division</keyword>
<dbReference type="AlphaFoldDB" id="A0A1T0ATD3"/>
<sequence>MEQWSGNVWTAIIAAFIVGLVVGFVVLRMMKGNVQKQIQIESELKATKAQVAEQKVQLEQHFQQSATLLATLAEDYKKLYTHLAQGSETLLPTESKIEFFEQARLEVVKEEQSQEDQPKDYSEGSSGLLKSS</sequence>